<dbReference type="Pfam" id="PF10346">
    <property type="entry name" value="Con-6"/>
    <property type="match status" value="1"/>
</dbReference>
<protein>
    <submittedName>
        <fullName evidence="1">Uncharacterized protein</fullName>
    </submittedName>
</protein>
<comment type="caution">
    <text evidence="1">The sequence shown here is derived from an EMBL/GenBank/DDBJ whole genome shotgun (WGS) entry which is preliminary data.</text>
</comment>
<keyword evidence="2" id="KW-1185">Reference proteome</keyword>
<proteinExistence type="predicted"/>
<dbReference type="EMBL" id="JAPDMZ010000060">
    <property type="protein sequence ID" value="KAK0552638.1"/>
    <property type="molecule type" value="Genomic_DNA"/>
</dbReference>
<dbReference type="AlphaFoldDB" id="A0AAN6GR42"/>
<evidence type="ECO:0000313" key="1">
    <source>
        <dbReference type="EMBL" id="KAK0552638.1"/>
    </source>
</evidence>
<gene>
    <name evidence="1" type="ORF">OC846_002811</name>
</gene>
<name>A0AAN6GR42_9BASI</name>
<evidence type="ECO:0000313" key="2">
    <source>
        <dbReference type="Proteomes" id="UP001176517"/>
    </source>
</evidence>
<reference evidence="1" key="1">
    <citation type="journal article" date="2023" name="PhytoFront">
        <title>Draft Genome Resources of Seven Strains of Tilletia horrida, Causal Agent of Kernel Smut of Rice.</title>
        <authorList>
            <person name="Khanal S."/>
            <person name="Antony Babu S."/>
            <person name="Zhou X.G."/>
        </authorList>
    </citation>
    <scope>NUCLEOTIDE SEQUENCE</scope>
    <source>
        <strain evidence="1">TX6</strain>
    </source>
</reference>
<dbReference type="Proteomes" id="UP001176517">
    <property type="component" value="Unassembled WGS sequence"/>
</dbReference>
<sequence>MTRNTGAYAVSVHKKDKDHRIAGWKAALNNPNTTSEGRSNARRNLLMRGHVKDAFFSSSFDTKFRRMFGLRAKRHH</sequence>
<dbReference type="InterPro" id="IPR018824">
    <property type="entry name" value="Conidiation-specific_6"/>
</dbReference>
<accession>A0AAN6GR42</accession>
<organism evidence="1 2">
    <name type="scientific">Tilletia horrida</name>
    <dbReference type="NCBI Taxonomy" id="155126"/>
    <lineage>
        <taxon>Eukaryota</taxon>
        <taxon>Fungi</taxon>
        <taxon>Dikarya</taxon>
        <taxon>Basidiomycota</taxon>
        <taxon>Ustilaginomycotina</taxon>
        <taxon>Exobasidiomycetes</taxon>
        <taxon>Tilletiales</taxon>
        <taxon>Tilletiaceae</taxon>
        <taxon>Tilletia</taxon>
    </lineage>
</organism>